<gene>
    <name evidence="1" type="ORF">MKP09_08565</name>
</gene>
<proteinExistence type="predicted"/>
<dbReference type="RefSeq" id="WP_240827302.1">
    <property type="nucleotide sequence ID" value="NZ_JAKWBL010000001.1"/>
</dbReference>
<evidence type="ECO:0000313" key="2">
    <source>
        <dbReference type="Proteomes" id="UP001202248"/>
    </source>
</evidence>
<organism evidence="1 2">
    <name type="scientific">Niabella ginsengisoli</name>
    <dbReference type="NCBI Taxonomy" id="522298"/>
    <lineage>
        <taxon>Bacteria</taxon>
        <taxon>Pseudomonadati</taxon>
        <taxon>Bacteroidota</taxon>
        <taxon>Chitinophagia</taxon>
        <taxon>Chitinophagales</taxon>
        <taxon>Chitinophagaceae</taxon>
        <taxon>Niabella</taxon>
    </lineage>
</organism>
<protein>
    <recommendedName>
        <fullName evidence="3">TonB-dependent receptor</fullName>
    </recommendedName>
</protein>
<evidence type="ECO:0008006" key="3">
    <source>
        <dbReference type="Google" id="ProtNLM"/>
    </source>
</evidence>
<comment type="caution">
    <text evidence="1">The sequence shown here is derived from an EMBL/GenBank/DDBJ whole genome shotgun (WGS) entry which is preliminary data.</text>
</comment>
<keyword evidence="2" id="KW-1185">Reference proteome</keyword>
<dbReference type="Proteomes" id="UP001202248">
    <property type="component" value="Unassembled WGS sequence"/>
</dbReference>
<name>A0ABS9SHV3_9BACT</name>
<accession>A0ABS9SHV3</accession>
<sequence length="242" mass="27737">MKNFQRTGLTQQYALNLRGGSNNISWLVAANHDRVTSVDYSKSNKTNFRFDNTLKLLKGLTTNMAVFYTNSESQSGAPAFNELTRINSRYIPYLNYQDETGQPIAIPRYRTDFTDTVGSGQLLDWRYYPLTDYLHDYVSANTQELIARLGLNYTIMKGLDASVDYQYQKQWVTLKDYSDMESFYTRDLINRFTELPQNTSMPVNRPIPLGDILTTSTSEIIAKNLRGKSAITISGANMLYRF</sequence>
<evidence type="ECO:0000313" key="1">
    <source>
        <dbReference type="EMBL" id="MCH5597952.1"/>
    </source>
</evidence>
<reference evidence="1 2" key="1">
    <citation type="submission" date="2022-02" db="EMBL/GenBank/DDBJ databases">
        <authorList>
            <person name="Min J."/>
        </authorList>
    </citation>
    <scope>NUCLEOTIDE SEQUENCE [LARGE SCALE GENOMIC DNA]</scope>
    <source>
        <strain evidence="1 2">GR10-1</strain>
    </source>
</reference>
<dbReference type="EMBL" id="JAKWBL010000001">
    <property type="protein sequence ID" value="MCH5597952.1"/>
    <property type="molecule type" value="Genomic_DNA"/>
</dbReference>